<dbReference type="GO" id="GO:0043590">
    <property type="term" value="C:bacterial nucleoid"/>
    <property type="evidence" value="ECO:0007669"/>
    <property type="project" value="TreeGrafter"/>
</dbReference>
<protein>
    <recommendedName>
        <fullName evidence="3 9">DNA repair protein RecN</fullName>
    </recommendedName>
    <alternativeName>
        <fullName evidence="8 9">Recombination protein N</fullName>
    </alternativeName>
</protein>
<name>A0AAW9RW85_9HYPH</name>
<evidence type="ECO:0000256" key="2">
    <source>
        <dbReference type="ARBA" id="ARBA00009441"/>
    </source>
</evidence>
<reference evidence="11 12" key="1">
    <citation type="submission" date="2024-02" db="EMBL/GenBank/DDBJ databases">
        <title>Genome analysis and characterization of Microbaculum marinisediminis sp. nov., isolated from marine sediment.</title>
        <authorList>
            <person name="Du Z.-J."/>
            <person name="Ye Y.-Q."/>
            <person name="Zhang Z.-R."/>
            <person name="Yuan S.-M."/>
            <person name="Zhang X.-Y."/>
        </authorList>
    </citation>
    <scope>NUCLEOTIDE SEQUENCE [LARGE SCALE GENOMIC DNA]</scope>
    <source>
        <strain evidence="11 12">SDUM1044001</strain>
    </source>
</reference>
<dbReference type="GO" id="GO:0006281">
    <property type="term" value="P:DNA repair"/>
    <property type="evidence" value="ECO:0007669"/>
    <property type="project" value="UniProtKB-KW"/>
</dbReference>
<dbReference type="InterPro" id="IPR003395">
    <property type="entry name" value="RecF/RecN/SMC_N"/>
</dbReference>
<keyword evidence="7 9" id="KW-0234">DNA repair</keyword>
<keyword evidence="4" id="KW-0547">Nucleotide-binding</keyword>
<dbReference type="GO" id="GO:0006310">
    <property type="term" value="P:DNA recombination"/>
    <property type="evidence" value="ECO:0007669"/>
    <property type="project" value="InterPro"/>
</dbReference>
<dbReference type="GO" id="GO:0005524">
    <property type="term" value="F:ATP binding"/>
    <property type="evidence" value="ECO:0007669"/>
    <property type="project" value="UniProtKB-KW"/>
</dbReference>
<dbReference type="NCBIfam" id="TIGR00634">
    <property type="entry name" value="recN"/>
    <property type="match status" value="1"/>
</dbReference>
<dbReference type="CDD" id="cd03241">
    <property type="entry name" value="ABC_RecN"/>
    <property type="match status" value="2"/>
</dbReference>
<evidence type="ECO:0000313" key="12">
    <source>
        <dbReference type="Proteomes" id="UP001378188"/>
    </source>
</evidence>
<comment type="caution">
    <text evidence="11">The sequence shown here is derived from an EMBL/GenBank/DDBJ whole genome shotgun (WGS) entry which is preliminary data.</text>
</comment>
<accession>A0AAW9RW85</accession>
<proteinExistence type="inferred from homology"/>
<evidence type="ECO:0000256" key="3">
    <source>
        <dbReference type="ARBA" id="ARBA00021315"/>
    </source>
</evidence>
<evidence type="ECO:0000256" key="1">
    <source>
        <dbReference type="ARBA" id="ARBA00003618"/>
    </source>
</evidence>
<evidence type="ECO:0000256" key="5">
    <source>
        <dbReference type="ARBA" id="ARBA00022763"/>
    </source>
</evidence>
<evidence type="ECO:0000256" key="9">
    <source>
        <dbReference type="PIRNR" id="PIRNR003128"/>
    </source>
</evidence>
<dbReference type="PIRSF" id="PIRSF003128">
    <property type="entry name" value="RecN"/>
    <property type="match status" value="1"/>
</dbReference>
<comment type="function">
    <text evidence="1 9">May be involved in recombinational repair of damaged DNA.</text>
</comment>
<dbReference type="AlphaFoldDB" id="A0AAW9RW85"/>
<evidence type="ECO:0000256" key="7">
    <source>
        <dbReference type="ARBA" id="ARBA00023204"/>
    </source>
</evidence>
<dbReference type="RefSeq" id="WP_340329543.1">
    <property type="nucleotide sequence ID" value="NZ_JAZHOF010000004.1"/>
</dbReference>
<sequence length="557" mass="59133">MLVALSIRDIVIIDKLDIAFESGLSALTGETGAGKSILLDSLSLALGGRGDAALVRRGADRGQVTAVFDVGRDHPARTLLTEHGFETDGDLILRRVQSADGRTRAFVNDQPASVQLLSRLGASLVEIHGQHDDRALVDPAAHRDLLDTFGGLEGAVAATGAAWSVWRQVQADLDQARAALETSASERDYLAHSLEELDALDPAAGEEAHLAERRKIMMQAEKLSEELKEAGESVGGNGSPVPLLSAALRRLERRAADLPELLDPVVAALTAALNALEDSRTTVDRALEEASFDPRDLESAEERLFALRAAARKHQVGVDDLPGVRQRMRAALAGIETGGERVAELEAASGKARDAYAAAAAKLSAGRARAGQALDRAVMAELAPLKLERARFETRIETDAGQDGPHGRDRVQFWVQTNPGTHPGPLLRVASGGELSRFLLALKVALADKGSAPTLVFDEIDTAVGGAVSDAIGVRLQRLADRVQVLTVTHAPQVAARADRHLLIRKDGGARSSDEVVTRVDPLDPTRRREEIARMLAGATVTDEARAAAGKLLAGAE</sequence>
<dbReference type="GO" id="GO:0009432">
    <property type="term" value="P:SOS response"/>
    <property type="evidence" value="ECO:0007669"/>
    <property type="project" value="TreeGrafter"/>
</dbReference>
<dbReference type="Gene3D" id="3.40.50.300">
    <property type="entry name" value="P-loop containing nucleotide triphosphate hydrolases"/>
    <property type="match status" value="2"/>
</dbReference>
<evidence type="ECO:0000259" key="10">
    <source>
        <dbReference type="Pfam" id="PF02463"/>
    </source>
</evidence>
<dbReference type="PANTHER" id="PTHR11059">
    <property type="entry name" value="DNA REPAIR PROTEIN RECN"/>
    <property type="match status" value="1"/>
</dbReference>
<dbReference type="FunFam" id="3.40.50.300:FF:000356">
    <property type="entry name" value="DNA repair protein RecN"/>
    <property type="match status" value="1"/>
</dbReference>
<dbReference type="InterPro" id="IPR004604">
    <property type="entry name" value="DNA_recomb/repair_RecN"/>
</dbReference>
<dbReference type="PANTHER" id="PTHR11059:SF0">
    <property type="entry name" value="DNA REPAIR PROTEIN RECN"/>
    <property type="match status" value="1"/>
</dbReference>
<keyword evidence="5 9" id="KW-0227">DNA damage</keyword>
<evidence type="ECO:0000256" key="4">
    <source>
        <dbReference type="ARBA" id="ARBA00022741"/>
    </source>
</evidence>
<dbReference type="FunFam" id="3.40.50.300:FF:000319">
    <property type="entry name" value="DNA repair protein RecN"/>
    <property type="match status" value="1"/>
</dbReference>
<keyword evidence="6" id="KW-0067">ATP-binding</keyword>
<organism evidence="11 12">
    <name type="scientific">Microbaculum marinum</name>
    <dbReference type="NCBI Taxonomy" id="1764581"/>
    <lineage>
        <taxon>Bacteria</taxon>
        <taxon>Pseudomonadati</taxon>
        <taxon>Pseudomonadota</taxon>
        <taxon>Alphaproteobacteria</taxon>
        <taxon>Hyphomicrobiales</taxon>
        <taxon>Tepidamorphaceae</taxon>
        <taxon>Microbaculum</taxon>
    </lineage>
</organism>
<evidence type="ECO:0000256" key="6">
    <source>
        <dbReference type="ARBA" id="ARBA00022840"/>
    </source>
</evidence>
<dbReference type="InterPro" id="IPR027417">
    <property type="entry name" value="P-loop_NTPase"/>
</dbReference>
<dbReference type="SUPFAM" id="SSF52540">
    <property type="entry name" value="P-loop containing nucleoside triphosphate hydrolases"/>
    <property type="match status" value="2"/>
</dbReference>
<comment type="similarity">
    <text evidence="2 9">Belongs to the RecN family.</text>
</comment>
<feature type="domain" description="RecF/RecN/SMC N-terminal" evidence="10">
    <location>
        <begin position="14"/>
        <end position="506"/>
    </location>
</feature>
<evidence type="ECO:0000256" key="8">
    <source>
        <dbReference type="ARBA" id="ARBA00033408"/>
    </source>
</evidence>
<dbReference type="Proteomes" id="UP001378188">
    <property type="component" value="Unassembled WGS sequence"/>
</dbReference>
<dbReference type="Pfam" id="PF02463">
    <property type="entry name" value="SMC_N"/>
    <property type="match status" value="1"/>
</dbReference>
<keyword evidence="12" id="KW-1185">Reference proteome</keyword>
<gene>
    <name evidence="11" type="primary">recN</name>
    <name evidence="11" type="ORF">V3328_10180</name>
</gene>
<evidence type="ECO:0000313" key="11">
    <source>
        <dbReference type="EMBL" id="MEJ8571841.1"/>
    </source>
</evidence>
<dbReference type="EMBL" id="JAZHOF010000004">
    <property type="protein sequence ID" value="MEJ8571841.1"/>
    <property type="molecule type" value="Genomic_DNA"/>
</dbReference>